<keyword evidence="11" id="KW-1185">Reference proteome</keyword>
<evidence type="ECO:0000313" key="11">
    <source>
        <dbReference type="Proteomes" id="UP000248961"/>
    </source>
</evidence>
<keyword evidence="2" id="KW-0813">Transport</keyword>
<proteinExistence type="predicted"/>
<evidence type="ECO:0000256" key="4">
    <source>
        <dbReference type="ARBA" id="ARBA00022989"/>
    </source>
</evidence>
<keyword evidence="5 7" id="KW-0472">Membrane</keyword>
<evidence type="ECO:0000256" key="1">
    <source>
        <dbReference type="ARBA" id="ARBA00004141"/>
    </source>
</evidence>
<dbReference type="Pfam" id="PF01061">
    <property type="entry name" value="ABC2_membrane"/>
    <property type="match status" value="1"/>
</dbReference>
<dbReference type="EMBL" id="KZ824313">
    <property type="protein sequence ID" value="RAL08499.1"/>
    <property type="molecule type" value="Genomic_DNA"/>
</dbReference>
<feature type="domain" description="CDR ABC transporter" evidence="9">
    <location>
        <begin position="162"/>
        <end position="235"/>
    </location>
</feature>
<gene>
    <name evidence="10" type="ORF">BO97DRAFT_428323</name>
</gene>
<feature type="region of interest" description="Disordered" evidence="6">
    <location>
        <begin position="228"/>
        <end position="287"/>
    </location>
</feature>
<accession>A0A395HLY2</accession>
<dbReference type="Pfam" id="PF06422">
    <property type="entry name" value="PDR_CDR"/>
    <property type="match status" value="1"/>
</dbReference>
<dbReference type="AlphaFoldDB" id="A0A395HLY2"/>
<protein>
    <submittedName>
        <fullName evidence="10">Uncharacterized protein</fullName>
    </submittedName>
</protein>
<name>A0A395HLY2_ASPHC</name>
<dbReference type="GeneID" id="37201571"/>
<feature type="transmembrane region" description="Helical" evidence="7">
    <location>
        <begin position="196"/>
        <end position="217"/>
    </location>
</feature>
<dbReference type="PANTHER" id="PTHR19241">
    <property type="entry name" value="ATP-BINDING CASSETTE TRANSPORTER"/>
    <property type="match status" value="1"/>
</dbReference>
<evidence type="ECO:0000313" key="10">
    <source>
        <dbReference type="EMBL" id="RAL08499.1"/>
    </source>
</evidence>
<evidence type="ECO:0000256" key="6">
    <source>
        <dbReference type="SAM" id="MobiDB-lite"/>
    </source>
</evidence>
<feature type="domain" description="ABC-2 type transporter transmembrane" evidence="8">
    <location>
        <begin position="11"/>
        <end position="156"/>
    </location>
</feature>
<organism evidence="10 11">
    <name type="scientific">Aspergillus homomorphus (strain CBS 101889)</name>
    <dbReference type="NCBI Taxonomy" id="1450537"/>
    <lineage>
        <taxon>Eukaryota</taxon>
        <taxon>Fungi</taxon>
        <taxon>Dikarya</taxon>
        <taxon>Ascomycota</taxon>
        <taxon>Pezizomycotina</taxon>
        <taxon>Eurotiomycetes</taxon>
        <taxon>Eurotiomycetidae</taxon>
        <taxon>Eurotiales</taxon>
        <taxon>Aspergillaceae</taxon>
        <taxon>Aspergillus</taxon>
        <taxon>Aspergillus subgen. Circumdati</taxon>
    </lineage>
</organism>
<keyword evidence="4 7" id="KW-1133">Transmembrane helix</keyword>
<evidence type="ECO:0000259" key="8">
    <source>
        <dbReference type="Pfam" id="PF01061"/>
    </source>
</evidence>
<dbReference type="STRING" id="1450537.A0A395HLY2"/>
<feature type="compositionally biased region" description="Polar residues" evidence="6">
    <location>
        <begin position="245"/>
        <end position="258"/>
    </location>
</feature>
<reference evidence="10 11" key="1">
    <citation type="submission" date="2018-02" db="EMBL/GenBank/DDBJ databases">
        <title>The genomes of Aspergillus section Nigri reveals drivers in fungal speciation.</title>
        <authorList>
            <consortium name="DOE Joint Genome Institute"/>
            <person name="Vesth T.C."/>
            <person name="Nybo J."/>
            <person name="Theobald S."/>
            <person name="Brandl J."/>
            <person name="Frisvad J.C."/>
            <person name="Nielsen K.F."/>
            <person name="Lyhne E.K."/>
            <person name="Kogle M.E."/>
            <person name="Kuo A."/>
            <person name="Riley R."/>
            <person name="Clum A."/>
            <person name="Nolan M."/>
            <person name="Lipzen A."/>
            <person name="Salamov A."/>
            <person name="Henrissat B."/>
            <person name="Wiebenga A."/>
            <person name="De vries R.P."/>
            <person name="Grigoriev I.V."/>
            <person name="Mortensen U.H."/>
            <person name="Andersen M.R."/>
            <person name="Baker S.E."/>
        </authorList>
    </citation>
    <scope>NUCLEOTIDE SEQUENCE [LARGE SCALE GENOMIC DNA]</scope>
    <source>
        <strain evidence="10 11">CBS 101889</strain>
    </source>
</reference>
<comment type="subcellular location">
    <subcellularLocation>
        <location evidence="1">Membrane</location>
        <topology evidence="1">Multi-pass membrane protein</topology>
    </subcellularLocation>
</comment>
<dbReference type="InterPro" id="IPR013525">
    <property type="entry name" value="ABC2_TM"/>
</dbReference>
<dbReference type="RefSeq" id="XP_025547653.1">
    <property type="nucleotide sequence ID" value="XM_025697282.1"/>
</dbReference>
<dbReference type="OrthoDB" id="245989at2759"/>
<dbReference type="GO" id="GO:0140359">
    <property type="term" value="F:ABC-type transporter activity"/>
    <property type="evidence" value="ECO:0007669"/>
    <property type="project" value="InterPro"/>
</dbReference>
<keyword evidence="3 7" id="KW-0812">Transmembrane</keyword>
<sequence length="287" mass="31516">MSRAHMRRAALNALTEAVSTVKSRSILLKQVQYGSIHPSAFVVAQTLADIRSLSFDVSYFHVSTTSLSISNALHLLSGFCVDCVHSLRGWSEFVPDAWSLGPQYSAVIVVAGSAIPVGLLYSGFSPTRPTQHRWGSWLRRASPSPYALEALMGNEFTGITLTCAEVTCGKDQQSVPGSVYLADYFDYTRSHLWRNFGIVLVLWFLYIVLGSIGLTILTRKFGGSQSRIFKRSRRHDEESHPKPNPSSLGSSSTTQTVPESIRPQSPEKDDLTTSSSTAGTFTFQDIS</sequence>
<evidence type="ECO:0000256" key="7">
    <source>
        <dbReference type="SAM" id="Phobius"/>
    </source>
</evidence>
<dbReference type="GO" id="GO:0016020">
    <property type="term" value="C:membrane"/>
    <property type="evidence" value="ECO:0007669"/>
    <property type="project" value="UniProtKB-SubCell"/>
</dbReference>
<feature type="compositionally biased region" description="Polar residues" evidence="6">
    <location>
        <begin position="278"/>
        <end position="287"/>
    </location>
</feature>
<evidence type="ECO:0000259" key="9">
    <source>
        <dbReference type="Pfam" id="PF06422"/>
    </source>
</evidence>
<dbReference type="GO" id="GO:0005524">
    <property type="term" value="F:ATP binding"/>
    <property type="evidence" value="ECO:0007669"/>
    <property type="project" value="InterPro"/>
</dbReference>
<dbReference type="InterPro" id="IPR010929">
    <property type="entry name" value="PDR_CDR_ABC"/>
</dbReference>
<evidence type="ECO:0000256" key="3">
    <source>
        <dbReference type="ARBA" id="ARBA00022692"/>
    </source>
</evidence>
<evidence type="ECO:0000256" key="2">
    <source>
        <dbReference type="ARBA" id="ARBA00022448"/>
    </source>
</evidence>
<evidence type="ECO:0000256" key="5">
    <source>
        <dbReference type="ARBA" id="ARBA00023136"/>
    </source>
</evidence>
<dbReference type="VEuPathDB" id="FungiDB:BO97DRAFT_428323"/>
<dbReference type="Proteomes" id="UP000248961">
    <property type="component" value="Unassembled WGS sequence"/>
</dbReference>